<name>A0A150G4C6_GONPE</name>
<dbReference type="Pfam" id="PF00024">
    <property type="entry name" value="PAN_1"/>
    <property type="match status" value="2"/>
</dbReference>
<evidence type="ECO:0000259" key="2">
    <source>
        <dbReference type="PROSITE" id="PS50948"/>
    </source>
</evidence>
<dbReference type="PROSITE" id="PS50948">
    <property type="entry name" value="PAN"/>
    <property type="match status" value="2"/>
</dbReference>
<proteinExistence type="predicted"/>
<dbReference type="AlphaFoldDB" id="A0A150G4C6"/>
<comment type="caution">
    <text evidence="3">The sequence shown here is derived from an EMBL/GenBank/DDBJ whole genome shotgun (WGS) entry which is preliminary data.</text>
</comment>
<feature type="signal peptide" evidence="1">
    <location>
        <begin position="1"/>
        <end position="22"/>
    </location>
</feature>
<keyword evidence="1" id="KW-0732">Signal</keyword>
<accession>A0A150G4C6</accession>
<sequence length="545" mass="57904">MLCQRYELQLTLLIAVLAIGAAQSVTANAGTNLPGCLVGVNLAGRDLQVIRATDLETCRQACDTSDKECLFAVFNVAGDCYLKNIDYTTDGADALDASVVQTCFRRRADAAPEEACVAAWDIRGTNLAATDTDGRESCRQLCEAMPGCHFSVRTTWGRCILRGAPFTGDAGQTGHGPSNDQLCWRRTPMPADAAADSSAAAQAAQRGAASGCLPGVNLAGLDVGPAWWTASREACRTACDVAPGCVFSVRNKDGACFLKKDPFSGGAGSNEVDPWTVDQACWKRQAAAASADAACVRAVDIAGTDLATIQTASSDECRQACDGNESCVFSVRLLDGACILRASPFTGTNGVSSVSLAVDQLCWASPRKRGLAGCLPGVNYDGVDLRVLSGVDLDTCRRACETLEQRCTFVVYNNAGDCFLKSRDALANGADSLDASVQQMCFRIWSYSPAVDEGCISWPTIHGTDLAGIPDLDREGCRKKCDVTPGCYFSIHYAAGNAWCTLRGDPFTGGYWGQDVYVRGIDQLCWRRGPMPTAAAAKLRVQLRQ</sequence>
<feature type="domain" description="Apple" evidence="2">
    <location>
        <begin position="374"/>
        <end position="437"/>
    </location>
</feature>
<dbReference type="Proteomes" id="UP000075714">
    <property type="component" value="Unassembled WGS sequence"/>
</dbReference>
<gene>
    <name evidence="3" type="ORF">GPECTOR_64g91</name>
</gene>
<dbReference type="Pfam" id="PF14295">
    <property type="entry name" value="PAN_4"/>
    <property type="match status" value="4"/>
</dbReference>
<organism evidence="3 4">
    <name type="scientific">Gonium pectorale</name>
    <name type="common">Green alga</name>
    <dbReference type="NCBI Taxonomy" id="33097"/>
    <lineage>
        <taxon>Eukaryota</taxon>
        <taxon>Viridiplantae</taxon>
        <taxon>Chlorophyta</taxon>
        <taxon>core chlorophytes</taxon>
        <taxon>Chlorophyceae</taxon>
        <taxon>CS clade</taxon>
        <taxon>Chlamydomonadales</taxon>
        <taxon>Volvocaceae</taxon>
        <taxon>Gonium</taxon>
    </lineage>
</organism>
<reference evidence="4" key="1">
    <citation type="journal article" date="2016" name="Nat. Commun.">
        <title>The Gonium pectorale genome demonstrates co-option of cell cycle regulation during the evolution of multicellularity.</title>
        <authorList>
            <person name="Hanschen E.R."/>
            <person name="Marriage T.N."/>
            <person name="Ferris P.J."/>
            <person name="Hamaji T."/>
            <person name="Toyoda A."/>
            <person name="Fujiyama A."/>
            <person name="Neme R."/>
            <person name="Noguchi H."/>
            <person name="Minakuchi Y."/>
            <person name="Suzuki M."/>
            <person name="Kawai-Toyooka H."/>
            <person name="Smith D.R."/>
            <person name="Sparks H."/>
            <person name="Anderson J."/>
            <person name="Bakaric R."/>
            <person name="Luria V."/>
            <person name="Karger A."/>
            <person name="Kirschner M.W."/>
            <person name="Durand P.M."/>
            <person name="Michod R.E."/>
            <person name="Nozaki H."/>
            <person name="Olson B.J."/>
        </authorList>
    </citation>
    <scope>NUCLEOTIDE SEQUENCE [LARGE SCALE GENOMIC DNA]</scope>
    <source>
        <strain evidence="4">NIES-2863</strain>
    </source>
</reference>
<keyword evidence="4" id="KW-1185">Reference proteome</keyword>
<dbReference type="EMBL" id="LSYV01000065">
    <property type="protein sequence ID" value="KXZ44671.1"/>
    <property type="molecule type" value="Genomic_DNA"/>
</dbReference>
<evidence type="ECO:0000256" key="1">
    <source>
        <dbReference type="SAM" id="SignalP"/>
    </source>
</evidence>
<protein>
    <recommendedName>
        <fullName evidence="2">Apple domain-containing protein</fullName>
    </recommendedName>
</protein>
<feature type="chain" id="PRO_5007561870" description="Apple domain-containing protein" evidence="1">
    <location>
        <begin position="23"/>
        <end position="545"/>
    </location>
</feature>
<evidence type="ECO:0000313" key="3">
    <source>
        <dbReference type="EMBL" id="KXZ44671.1"/>
    </source>
</evidence>
<feature type="domain" description="Apple" evidence="2">
    <location>
        <begin position="36"/>
        <end position="108"/>
    </location>
</feature>
<dbReference type="InterPro" id="IPR003609">
    <property type="entry name" value="Pan_app"/>
</dbReference>
<evidence type="ECO:0000313" key="4">
    <source>
        <dbReference type="Proteomes" id="UP000075714"/>
    </source>
</evidence>